<feature type="non-terminal residue" evidence="3">
    <location>
        <position position="1"/>
    </location>
</feature>
<accession>A0AA36JRC5</accession>
<evidence type="ECO:0000256" key="1">
    <source>
        <dbReference type="SAM" id="MobiDB-lite"/>
    </source>
</evidence>
<dbReference type="AlphaFoldDB" id="A0AA36JRC5"/>
<evidence type="ECO:0000313" key="4">
    <source>
        <dbReference type="Proteomes" id="UP001178507"/>
    </source>
</evidence>
<feature type="region of interest" description="Disordered" evidence="1">
    <location>
        <begin position="134"/>
        <end position="154"/>
    </location>
</feature>
<evidence type="ECO:0000256" key="2">
    <source>
        <dbReference type="SAM" id="SignalP"/>
    </source>
</evidence>
<keyword evidence="2" id="KW-0732">Signal</keyword>
<reference evidence="3" key="1">
    <citation type="submission" date="2023-08" db="EMBL/GenBank/DDBJ databases">
        <authorList>
            <person name="Chen Y."/>
            <person name="Shah S."/>
            <person name="Dougan E. K."/>
            <person name="Thang M."/>
            <person name="Chan C."/>
        </authorList>
    </citation>
    <scope>NUCLEOTIDE SEQUENCE</scope>
</reference>
<gene>
    <name evidence="3" type="ORF">EVOR1521_LOCUS31682</name>
</gene>
<comment type="caution">
    <text evidence="3">The sequence shown here is derived from an EMBL/GenBank/DDBJ whole genome shotgun (WGS) entry which is preliminary data.</text>
</comment>
<organism evidence="3 4">
    <name type="scientific">Effrenium voratum</name>
    <dbReference type="NCBI Taxonomy" id="2562239"/>
    <lineage>
        <taxon>Eukaryota</taxon>
        <taxon>Sar</taxon>
        <taxon>Alveolata</taxon>
        <taxon>Dinophyceae</taxon>
        <taxon>Suessiales</taxon>
        <taxon>Symbiodiniaceae</taxon>
        <taxon>Effrenium</taxon>
    </lineage>
</organism>
<feature type="chain" id="PRO_5041466258" evidence="2">
    <location>
        <begin position="23"/>
        <end position="287"/>
    </location>
</feature>
<proteinExistence type="predicted"/>
<dbReference type="Proteomes" id="UP001178507">
    <property type="component" value="Unassembled WGS sequence"/>
</dbReference>
<feature type="signal peptide" evidence="2">
    <location>
        <begin position="1"/>
        <end position="22"/>
    </location>
</feature>
<feature type="region of interest" description="Disordered" evidence="1">
    <location>
        <begin position="67"/>
        <end position="86"/>
    </location>
</feature>
<protein>
    <submittedName>
        <fullName evidence="3">Uncharacterized protein</fullName>
    </submittedName>
</protein>
<dbReference type="EMBL" id="CAUJNA010003850">
    <property type="protein sequence ID" value="CAJ1410988.1"/>
    <property type="molecule type" value="Genomic_DNA"/>
</dbReference>
<keyword evidence="4" id="KW-1185">Reference proteome</keyword>
<evidence type="ECO:0000313" key="3">
    <source>
        <dbReference type="EMBL" id="CAJ1410988.1"/>
    </source>
</evidence>
<sequence length="287" mass="29242">MRWPRACLRVAFLGVFLPRSAALGAGHGRLEHFRRLARHWATGAEGAEGGCGGVSSTRRGHGIFWRPRSPRARRDRPALAGRETGGGAVSECQALEQGFQARPNAPSLQRRLAAGRNVAAATRGLRRPRGALRLLRAPPPGESELAPRGGLPGRVTRCRRRRRQPAGAGSAGRGGGTACLRGRVAAAAGAGPLRAFLVPQGRGAALGLAPSAASAGLKPWAPGPAARQGAAAPGPFRGGGRLQPAAAVGDPAFGGAGLVPLAGRLARSPPAHRLPHGPAHGLLHGAA</sequence>
<name>A0AA36JRC5_9DINO</name>